<accession>A0A1V5ZPZ3</accession>
<comment type="caution">
    <text evidence="1">The sequence shown here is derived from an EMBL/GenBank/DDBJ whole genome shotgun (WGS) entry which is preliminary data.</text>
</comment>
<evidence type="ECO:0000313" key="1">
    <source>
        <dbReference type="EMBL" id="OQB42237.1"/>
    </source>
</evidence>
<dbReference type="EMBL" id="MWDB01000004">
    <property type="protein sequence ID" value="OQB42237.1"/>
    <property type="molecule type" value="Genomic_DNA"/>
</dbReference>
<sequence length="107" mass="12155">MVFIKFHSPSRVKQKFFFLHRDHNSFKCSCISLLSSPSCISLCISCIIFNHTFNCIKVCSKPSLLKGNCSINSLSFNAILTFSMDEIISFSLPSKTFFTKSCIFHIL</sequence>
<name>A0A1V5ZPZ3_9BACT</name>
<dbReference type="Proteomes" id="UP000485621">
    <property type="component" value="Unassembled WGS sequence"/>
</dbReference>
<protein>
    <submittedName>
        <fullName evidence="1">Uncharacterized protein</fullName>
    </submittedName>
</protein>
<gene>
    <name evidence="1" type="ORF">BWY04_00301</name>
</gene>
<organism evidence="1">
    <name type="scientific">candidate division CPR1 bacterium ADurb.Bin160</name>
    <dbReference type="NCBI Taxonomy" id="1852826"/>
    <lineage>
        <taxon>Bacteria</taxon>
        <taxon>candidate division CPR1</taxon>
    </lineage>
</organism>
<dbReference type="AlphaFoldDB" id="A0A1V5ZPZ3"/>
<reference evidence="1" key="1">
    <citation type="submission" date="2017-02" db="EMBL/GenBank/DDBJ databases">
        <title>Delving into the versatile metabolic prowess of the omnipresent phylum Bacteroidetes.</title>
        <authorList>
            <person name="Nobu M.K."/>
            <person name="Mei R."/>
            <person name="Narihiro T."/>
            <person name="Kuroda K."/>
            <person name="Liu W.-T."/>
        </authorList>
    </citation>
    <scope>NUCLEOTIDE SEQUENCE</scope>
    <source>
        <strain evidence="1">ADurb.Bin160</strain>
    </source>
</reference>
<proteinExistence type="predicted"/>